<dbReference type="Pfam" id="PF21686">
    <property type="entry name" value="LigD_Prim-Pol"/>
    <property type="match status" value="1"/>
</dbReference>
<dbReference type="PANTHER" id="PTHR42705">
    <property type="entry name" value="BIFUNCTIONAL NON-HOMOLOGOUS END JOINING PROTEIN LIGD"/>
    <property type="match status" value="1"/>
</dbReference>
<feature type="region of interest" description="Disordered" evidence="1">
    <location>
        <begin position="316"/>
        <end position="358"/>
    </location>
</feature>
<dbReference type="EMBL" id="CP154795">
    <property type="protein sequence ID" value="XAN07867.1"/>
    <property type="molecule type" value="Genomic_DNA"/>
</dbReference>
<protein>
    <submittedName>
        <fullName evidence="3">DNA polymerase domain-containing protein</fullName>
    </submittedName>
</protein>
<organism evidence="3 4">
    <name type="scientific">Ammonicoccus fulvus</name>
    <dbReference type="NCBI Taxonomy" id="3138240"/>
    <lineage>
        <taxon>Bacteria</taxon>
        <taxon>Bacillati</taxon>
        <taxon>Actinomycetota</taxon>
        <taxon>Actinomycetes</taxon>
        <taxon>Propionibacteriales</taxon>
        <taxon>Propionibacteriaceae</taxon>
        <taxon>Ammonicoccus</taxon>
    </lineage>
</organism>
<dbReference type="Proteomes" id="UP001442841">
    <property type="component" value="Chromosome"/>
</dbReference>
<sequence>MATKAVELQVGERAVRVSSPDKVYFPELGLTKLDVINYYLAVGDGMLAALRDRPTTMERWPGGVREGMRLVTRMGDGGDAFYQKRVPKGAPDWVATATITFPSGRTADEVCPTELATIAWMGNLGTLRFHPWPVRMADTESVDELRIDLDPQPGTDFADAASAALELRNVLADAGFDGWPKTSGGRGVHVFVPVQGCDFIDARHAVIALGRELARRIPDRVTTHWWKEERGERIFIDFNQMARDRTIASAYSIRPVPEARVSAPLTWDELPNVSPDDFTVATMLERYADRGDVWAPMHAQSPGTIATALEWFHRDAENGEGEMPYPPEYPKMPGEPPRVQPSKKVDSHWDADGNRVEG</sequence>
<feature type="domain" description="DNA ligase D polymerase" evidence="2">
    <location>
        <begin position="31"/>
        <end position="294"/>
    </location>
</feature>
<evidence type="ECO:0000256" key="1">
    <source>
        <dbReference type="SAM" id="MobiDB-lite"/>
    </source>
</evidence>
<accession>A0ABZ3FP81</accession>
<dbReference type="Gene3D" id="3.90.920.10">
    <property type="entry name" value="DNA primase, PRIM domain"/>
    <property type="match status" value="1"/>
</dbReference>
<feature type="compositionally biased region" description="Basic and acidic residues" evidence="1">
    <location>
        <begin position="343"/>
        <end position="358"/>
    </location>
</feature>
<evidence type="ECO:0000259" key="2">
    <source>
        <dbReference type="Pfam" id="PF21686"/>
    </source>
</evidence>
<dbReference type="InterPro" id="IPR014145">
    <property type="entry name" value="LigD_pol_dom"/>
</dbReference>
<evidence type="ECO:0000313" key="4">
    <source>
        <dbReference type="Proteomes" id="UP001442841"/>
    </source>
</evidence>
<dbReference type="RefSeq" id="WP_425309325.1">
    <property type="nucleotide sequence ID" value="NZ_CP154795.1"/>
</dbReference>
<proteinExistence type="predicted"/>
<name>A0ABZ3FP81_9ACTN</name>
<keyword evidence="4" id="KW-1185">Reference proteome</keyword>
<dbReference type="CDD" id="cd04865">
    <property type="entry name" value="LigD_Pol_like_2"/>
    <property type="match status" value="1"/>
</dbReference>
<feature type="compositionally biased region" description="Pro residues" evidence="1">
    <location>
        <begin position="324"/>
        <end position="339"/>
    </location>
</feature>
<dbReference type="PANTHER" id="PTHR42705:SF3">
    <property type="entry name" value="ATP-DEPENDENT DNA LIGASE"/>
    <property type="match status" value="1"/>
</dbReference>
<dbReference type="InterPro" id="IPR052171">
    <property type="entry name" value="NHEJ_LigD"/>
</dbReference>
<gene>
    <name evidence="3" type="ORF">AADG42_11305</name>
</gene>
<evidence type="ECO:0000313" key="3">
    <source>
        <dbReference type="EMBL" id="XAN07867.1"/>
    </source>
</evidence>
<reference evidence="3 4" key="1">
    <citation type="submission" date="2024-04" db="EMBL/GenBank/DDBJ databases">
        <title>Isolation of an actinomycete strain from pig manure.</title>
        <authorList>
            <person name="Gong T."/>
            <person name="Yu Z."/>
            <person name="An M."/>
            <person name="Wei C."/>
            <person name="Yang W."/>
            <person name="Liu L."/>
        </authorList>
    </citation>
    <scope>NUCLEOTIDE SEQUENCE [LARGE SCALE GENOMIC DNA]</scope>
    <source>
        <strain evidence="3 4">ZF39</strain>
    </source>
</reference>